<name>A0A1H5Y6K5_9GAMM</name>
<sequence>MNRDYQTGVIAEASRDALFLSFNAIQSPGNEQKIRQVLAQLPQMLEEVRAEMPDKELHLVAGIGSAYWDQVSPHARPQLLRQFPALENGQRVAPSTPVDLMFIVRAAAYDACLELASRIGDKLAGLAKLEREIHGFRYKDARDMTGFVDGTENPEGDDRLEVALVGDEDPEFAGGTYLHVQVYEHNLDAWNQIPVKEQEDAYGRTKEENVEYPGDKKSPHAHTKRTSLKDAEGKSMEILRHSMPYGDSTRKGLVFISTCRTPEHFELMLKSMVQGDEEGRADRILEFTRAVSGAAFFVPSNDWLRSLK</sequence>
<dbReference type="RefSeq" id="WP_104002517.1">
    <property type="nucleotide sequence ID" value="NZ_FNVQ01000001.1"/>
</dbReference>
<keyword evidence="11" id="KW-1185">Reference proteome</keyword>
<keyword evidence="5" id="KW-0408">Iron</keyword>
<dbReference type="SUPFAM" id="SSF54909">
    <property type="entry name" value="Dimeric alpha+beta barrel"/>
    <property type="match status" value="1"/>
</dbReference>
<evidence type="ECO:0000256" key="4">
    <source>
        <dbReference type="ARBA" id="ARBA00023002"/>
    </source>
</evidence>
<dbReference type="OrthoDB" id="3251355at2"/>
<dbReference type="InterPro" id="IPR011008">
    <property type="entry name" value="Dimeric_a/b-barrel"/>
</dbReference>
<evidence type="ECO:0000259" key="8">
    <source>
        <dbReference type="Pfam" id="PF04261"/>
    </source>
</evidence>
<keyword evidence="4" id="KW-0560">Oxidoreductase</keyword>
<dbReference type="NCBIfam" id="TIGR01413">
    <property type="entry name" value="Dyp_perox_fam"/>
    <property type="match status" value="1"/>
</dbReference>
<evidence type="ECO:0000259" key="9">
    <source>
        <dbReference type="Pfam" id="PF20628"/>
    </source>
</evidence>
<feature type="compositionally biased region" description="Basic and acidic residues" evidence="7">
    <location>
        <begin position="202"/>
        <end position="218"/>
    </location>
</feature>
<feature type="domain" description="Dyp-type peroxidase C-terminal" evidence="9">
    <location>
        <begin position="140"/>
        <end position="301"/>
    </location>
</feature>
<dbReference type="InterPro" id="IPR006314">
    <property type="entry name" value="Dyp_peroxidase"/>
</dbReference>
<comment type="similarity">
    <text evidence="6">Belongs to the DyP-type peroxidase family.</text>
</comment>
<dbReference type="Proteomes" id="UP000236745">
    <property type="component" value="Unassembled WGS sequence"/>
</dbReference>
<dbReference type="GO" id="GO:0046872">
    <property type="term" value="F:metal ion binding"/>
    <property type="evidence" value="ECO:0007669"/>
    <property type="project" value="UniProtKB-KW"/>
</dbReference>
<dbReference type="EMBL" id="FNVQ01000001">
    <property type="protein sequence ID" value="SEG19442.1"/>
    <property type="molecule type" value="Genomic_DNA"/>
</dbReference>
<evidence type="ECO:0000256" key="2">
    <source>
        <dbReference type="ARBA" id="ARBA00022559"/>
    </source>
</evidence>
<reference evidence="10 11" key="1">
    <citation type="submission" date="2016-10" db="EMBL/GenBank/DDBJ databases">
        <authorList>
            <person name="de Groot N.N."/>
        </authorList>
    </citation>
    <scope>NUCLEOTIDE SEQUENCE [LARGE SCALE GENOMIC DNA]</scope>
    <source>
        <strain evidence="10 11">DSM 22012</strain>
    </source>
</reference>
<keyword evidence="3" id="KW-0479">Metal-binding</keyword>
<dbReference type="PROSITE" id="PS51404">
    <property type="entry name" value="DYP_PEROXIDASE"/>
    <property type="match status" value="1"/>
</dbReference>
<comment type="cofactor">
    <cofactor evidence="1">
        <name>heme b</name>
        <dbReference type="ChEBI" id="CHEBI:60344"/>
    </cofactor>
</comment>
<feature type="domain" description="Dyp-type peroxidase N-terminal" evidence="8">
    <location>
        <begin position="6"/>
        <end position="137"/>
    </location>
</feature>
<dbReference type="Pfam" id="PF20628">
    <property type="entry name" value="Dyp_perox_C"/>
    <property type="match status" value="1"/>
</dbReference>
<evidence type="ECO:0000313" key="11">
    <source>
        <dbReference type="Proteomes" id="UP000236745"/>
    </source>
</evidence>
<evidence type="ECO:0000256" key="1">
    <source>
        <dbReference type="ARBA" id="ARBA00001970"/>
    </source>
</evidence>
<dbReference type="GO" id="GO:0020037">
    <property type="term" value="F:heme binding"/>
    <property type="evidence" value="ECO:0007669"/>
    <property type="project" value="InterPro"/>
</dbReference>
<dbReference type="Pfam" id="PF04261">
    <property type="entry name" value="Dyp_perox_N"/>
    <property type="match status" value="1"/>
</dbReference>
<dbReference type="GO" id="GO:0005829">
    <property type="term" value="C:cytosol"/>
    <property type="evidence" value="ECO:0007669"/>
    <property type="project" value="TreeGrafter"/>
</dbReference>
<feature type="region of interest" description="Disordered" evidence="7">
    <location>
        <begin position="202"/>
        <end position="230"/>
    </location>
</feature>
<dbReference type="AlphaFoldDB" id="A0A1H5Y6K5"/>
<evidence type="ECO:0000256" key="7">
    <source>
        <dbReference type="SAM" id="MobiDB-lite"/>
    </source>
</evidence>
<protein>
    <submittedName>
        <fullName evidence="10">Putative iron-dependent peroxidase</fullName>
    </submittedName>
</protein>
<dbReference type="InterPro" id="IPR048328">
    <property type="entry name" value="Dyp_perox_C"/>
</dbReference>
<evidence type="ECO:0000256" key="3">
    <source>
        <dbReference type="ARBA" id="ARBA00022723"/>
    </source>
</evidence>
<evidence type="ECO:0000313" key="10">
    <source>
        <dbReference type="EMBL" id="SEG19442.1"/>
    </source>
</evidence>
<evidence type="ECO:0000256" key="6">
    <source>
        <dbReference type="ARBA" id="ARBA00025737"/>
    </source>
</evidence>
<dbReference type="PANTHER" id="PTHR30521:SF0">
    <property type="entry name" value="DYP-TYPE PEROXIDASE FAMILY PROTEIN"/>
    <property type="match status" value="1"/>
</dbReference>
<proteinExistence type="inferred from homology"/>
<dbReference type="GO" id="GO:0004601">
    <property type="term" value="F:peroxidase activity"/>
    <property type="evidence" value="ECO:0007669"/>
    <property type="project" value="UniProtKB-KW"/>
</dbReference>
<keyword evidence="2 10" id="KW-0575">Peroxidase</keyword>
<evidence type="ECO:0000256" key="5">
    <source>
        <dbReference type="ARBA" id="ARBA00023004"/>
    </source>
</evidence>
<dbReference type="PANTHER" id="PTHR30521">
    <property type="entry name" value="DEFERROCHELATASE/PEROXIDASE"/>
    <property type="match status" value="1"/>
</dbReference>
<gene>
    <name evidence="10" type="ORF">SAMN05444390_1011633</name>
</gene>
<dbReference type="InterPro" id="IPR048327">
    <property type="entry name" value="Dyp_perox_N"/>
</dbReference>
<accession>A0A1H5Y6K5</accession>
<organism evidence="10 11">
    <name type="scientific">Marinobacterium lutimaris</name>
    <dbReference type="NCBI Taxonomy" id="568106"/>
    <lineage>
        <taxon>Bacteria</taxon>
        <taxon>Pseudomonadati</taxon>
        <taxon>Pseudomonadota</taxon>
        <taxon>Gammaproteobacteria</taxon>
        <taxon>Oceanospirillales</taxon>
        <taxon>Oceanospirillaceae</taxon>
        <taxon>Marinobacterium</taxon>
    </lineage>
</organism>